<reference evidence="2 3" key="1">
    <citation type="journal article" date="2019" name="Nat. Ecol. Evol.">
        <title>Megaphylogeny resolves global patterns of mushroom evolution.</title>
        <authorList>
            <person name="Varga T."/>
            <person name="Krizsan K."/>
            <person name="Foldi C."/>
            <person name="Dima B."/>
            <person name="Sanchez-Garcia M."/>
            <person name="Sanchez-Ramirez S."/>
            <person name="Szollosi G.J."/>
            <person name="Szarkandi J.G."/>
            <person name="Papp V."/>
            <person name="Albert L."/>
            <person name="Andreopoulos W."/>
            <person name="Angelini C."/>
            <person name="Antonin V."/>
            <person name="Barry K.W."/>
            <person name="Bougher N.L."/>
            <person name="Buchanan P."/>
            <person name="Buyck B."/>
            <person name="Bense V."/>
            <person name="Catcheside P."/>
            <person name="Chovatia M."/>
            <person name="Cooper J."/>
            <person name="Damon W."/>
            <person name="Desjardin D."/>
            <person name="Finy P."/>
            <person name="Geml J."/>
            <person name="Haridas S."/>
            <person name="Hughes K."/>
            <person name="Justo A."/>
            <person name="Karasinski D."/>
            <person name="Kautmanova I."/>
            <person name="Kiss B."/>
            <person name="Kocsube S."/>
            <person name="Kotiranta H."/>
            <person name="LaButti K.M."/>
            <person name="Lechner B.E."/>
            <person name="Liimatainen K."/>
            <person name="Lipzen A."/>
            <person name="Lukacs Z."/>
            <person name="Mihaltcheva S."/>
            <person name="Morgado L.N."/>
            <person name="Niskanen T."/>
            <person name="Noordeloos M.E."/>
            <person name="Ohm R.A."/>
            <person name="Ortiz-Santana B."/>
            <person name="Ovrebo C."/>
            <person name="Racz N."/>
            <person name="Riley R."/>
            <person name="Savchenko A."/>
            <person name="Shiryaev A."/>
            <person name="Soop K."/>
            <person name="Spirin V."/>
            <person name="Szebenyi C."/>
            <person name="Tomsovsky M."/>
            <person name="Tulloss R.E."/>
            <person name="Uehling J."/>
            <person name="Grigoriev I.V."/>
            <person name="Vagvolgyi C."/>
            <person name="Papp T."/>
            <person name="Martin F.M."/>
            <person name="Miettinen O."/>
            <person name="Hibbett D.S."/>
            <person name="Nagy L.G."/>
        </authorList>
    </citation>
    <scope>NUCLEOTIDE SEQUENCE [LARGE SCALE GENOMIC DNA]</scope>
    <source>
        <strain evidence="2 3">CBS 121175</strain>
    </source>
</reference>
<feature type="chain" id="PRO_5022849561" description="Secreted protein" evidence="1">
    <location>
        <begin position="25"/>
        <end position="83"/>
    </location>
</feature>
<dbReference type="Proteomes" id="UP000307440">
    <property type="component" value="Unassembled WGS sequence"/>
</dbReference>
<keyword evidence="1" id="KW-0732">Signal</keyword>
<dbReference type="EMBL" id="ML210178">
    <property type="protein sequence ID" value="TFK26102.1"/>
    <property type="molecule type" value="Genomic_DNA"/>
</dbReference>
<evidence type="ECO:0000313" key="3">
    <source>
        <dbReference type="Proteomes" id="UP000307440"/>
    </source>
</evidence>
<proteinExistence type="predicted"/>
<name>A0A5C3KZE8_COPMA</name>
<accession>A0A5C3KZE8</accession>
<dbReference type="AlphaFoldDB" id="A0A5C3KZE8"/>
<sequence length="83" mass="8961">MRSVPFLTASALLGLHAITIGVQCSPTFHFEPLHKQGEISSLTHVSGGHSSSKVHHRFSVPACNTEDIESKRNLIIGLGTSQR</sequence>
<evidence type="ECO:0000313" key="2">
    <source>
        <dbReference type="EMBL" id="TFK26102.1"/>
    </source>
</evidence>
<protein>
    <recommendedName>
        <fullName evidence="4">Secreted protein</fullName>
    </recommendedName>
</protein>
<evidence type="ECO:0008006" key="4">
    <source>
        <dbReference type="Google" id="ProtNLM"/>
    </source>
</evidence>
<keyword evidence="3" id="KW-1185">Reference proteome</keyword>
<organism evidence="2 3">
    <name type="scientific">Coprinopsis marcescibilis</name>
    <name type="common">Agaric fungus</name>
    <name type="synonym">Psathyrella marcescibilis</name>
    <dbReference type="NCBI Taxonomy" id="230819"/>
    <lineage>
        <taxon>Eukaryota</taxon>
        <taxon>Fungi</taxon>
        <taxon>Dikarya</taxon>
        <taxon>Basidiomycota</taxon>
        <taxon>Agaricomycotina</taxon>
        <taxon>Agaricomycetes</taxon>
        <taxon>Agaricomycetidae</taxon>
        <taxon>Agaricales</taxon>
        <taxon>Agaricineae</taxon>
        <taxon>Psathyrellaceae</taxon>
        <taxon>Coprinopsis</taxon>
    </lineage>
</organism>
<feature type="signal peptide" evidence="1">
    <location>
        <begin position="1"/>
        <end position="24"/>
    </location>
</feature>
<evidence type="ECO:0000256" key="1">
    <source>
        <dbReference type="SAM" id="SignalP"/>
    </source>
</evidence>
<gene>
    <name evidence="2" type="ORF">FA15DRAFT_310830</name>
</gene>